<dbReference type="SUPFAM" id="SSF54626">
    <property type="entry name" value="Chalcone isomerase"/>
    <property type="match status" value="1"/>
</dbReference>
<gene>
    <name evidence="1" type="ORF">CYMTET_30547</name>
</gene>
<evidence type="ECO:0000313" key="2">
    <source>
        <dbReference type="Proteomes" id="UP001190700"/>
    </source>
</evidence>
<dbReference type="GO" id="GO:0016872">
    <property type="term" value="F:intramolecular lyase activity"/>
    <property type="evidence" value="ECO:0007669"/>
    <property type="project" value="InterPro"/>
</dbReference>
<keyword evidence="2" id="KW-1185">Reference proteome</keyword>
<dbReference type="InterPro" id="IPR016088">
    <property type="entry name" value="Chalcone_isomerase_3-sand"/>
</dbReference>
<dbReference type="PANTHER" id="PTHR47698:SF2">
    <property type="entry name" value="FATTY-ACID-BINDING PROTEIN 3, CHLOROPLASTIC"/>
    <property type="match status" value="1"/>
</dbReference>
<proteinExistence type="predicted"/>
<dbReference type="AlphaFoldDB" id="A0AAE0KTT8"/>
<reference evidence="1 2" key="1">
    <citation type="journal article" date="2015" name="Genome Biol. Evol.">
        <title>Comparative Genomics of a Bacterivorous Green Alga Reveals Evolutionary Causalities and Consequences of Phago-Mixotrophic Mode of Nutrition.</title>
        <authorList>
            <person name="Burns J.A."/>
            <person name="Paasch A."/>
            <person name="Narechania A."/>
            <person name="Kim E."/>
        </authorList>
    </citation>
    <scope>NUCLEOTIDE SEQUENCE [LARGE SCALE GENOMIC DNA]</scope>
    <source>
        <strain evidence="1 2">PLY_AMNH</strain>
    </source>
</reference>
<organism evidence="1 2">
    <name type="scientific">Cymbomonas tetramitiformis</name>
    <dbReference type="NCBI Taxonomy" id="36881"/>
    <lineage>
        <taxon>Eukaryota</taxon>
        <taxon>Viridiplantae</taxon>
        <taxon>Chlorophyta</taxon>
        <taxon>Pyramimonadophyceae</taxon>
        <taxon>Pyramimonadales</taxon>
        <taxon>Pyramimonadaceae</taxon>
        <taxon>Cymbomonas</taxon>
    </lineage>
</organism>
<comment type="caution">
    <text evidence="1">The sequence shown here is derived from an EMBL/GenBank/DDBJ whole genome shotgun (WGS) entry which is preliminary data.</text>
</comment>
<dbReference type="InterPro" id="IPR036298">
    <property type="entry name" value="Chalcone_isomerase_sf"/>
</dbReference>
<dbReference type="EMBL" id="LGRX02017637">
    <property type="protein sequence ID" value="KAK3260493.1"/>
    <property type="molecule type" value="Genomic_DNA"/>
</dbReference>
<protein>
    <recommendedName>
        <fullName evidence="3">Chalcone-flavonone isomerase family protein</fullName>
    </recommendedName>
</protein>
<dbReference type="Proteomes" id="UP001190700">
    <property type="component" value="Unassembled WGS sequence"/>
</dbReference>
<name>A0AAE0KTT8_9CHLO</name>
<sequence length="259" mass="28252">MSSRTIPLQSLAHQLPRKVQAQPSASQAKLHACFRGRRSPYPARFRTQHNTLLHEQVSSSNRGIRTVLQTKASVQEAGGVEFPEESSQGLKCIGAGVRVKKVAFINVSVYAFALYVEAEAAKAELAAGASLLSGTFDKALCLEFVRDVDATTFWEALDEAVKPRIARLATDAATASDADGNFMAEVAEAAEVEEEKASDDLLELGDFFMKKNKLTKVARLPPAHSQRNVRLLSIAVILGIYVFCQHAELLCAQVLSHWV</sequence>
<accession>A0AAE0KTT8</accession>
<evidence type="ECO:0008006" key="3">
    <source>
        <dbReference type="Google" id="ProtNLM"/>
    </source>
</evidence>
<dbReference type="PANTHER" id="PTHR47698">
    <property type="entry name" value="FATTY-ACID-BINDING PROTEIN 3, CHLOROPLASTIC"/>
    <property type="match status" value="1"/>
</dbReference>
<dbReference type="Gene3D" id="3.50.70.10">
    <property type="match status" value="1"/>
</dbReference>
<evidence type="ECO:0000313" key="1">
    <source>
        <dbReference type="EMBL" id="KAK3260493.1"/>
    </source>
</evidence>